<dbReference type="AlphaFoldDB" id="A0AAV4RHL5"/>
<feature type="domain" description="FGFR1 oncogene partner (FOP) N-terminal dimerisation" evidence="3">
    <location>
        <begin position="47"/>
        <end position="123"/>
    </location>
</feature>
<proteinExistence type="predicted"/>
<sequence>MYAEGETELRDLIVQNLESCGFLNKIKAEMRAGVFLAFEEEGSLRKKIPIFNKKFDDFIDTTEGKVVVSIVREFLEYFNLNFSLSVFDPEIASSSPCFSRSDLCKELNISNSDFDGPVLSALLKSKPNSEKREDISLFK</sequence>
<keyword evidence="1" id="KW-0963">Cytoplasm</keyword>
<dbReference type="GO" id="GO:0005813">
    <property type="term" value="C:centrosome"/>
    <property type="evidence" value="ECO:0007669"/>
    <property type="project" value="TreeGrafter"/>
</dbReference>
<protein>
    <submittedName>
        <fullName evidence="4">Centrosomal protein 43</fullName>
    </submittedName>
</protein>
<evidence type="ECO:0000313" key="4">
    <source>
        <dbReference type="EMBL" id="GIY19488.1"/>
    </source>
</evidence>
<dbReference type="Proteomes" id="UP001054945">
    <property type="component" value="Unassembled WGS sequence"/>
</dbReference>
<dbReference type="Pfam" id="PF09398">
    <property type="entry name" value="FOP_dimer"/>
    <property type="match status" value="1"/>
</dbReference>
<dbReference type="PANTHER" id="PTHR15431:SF9">
    <property type="entry name" value="CENTROSOMAL PROTEIN 43"/>
    <property type="match status" value="1"/>
</dbReference>
<accession>A0AAV4RHL5</accession>
<comment type="caution">
    <text evidence="4">The sequence shown here is derived from an EMBL/GenBank/DDBJ whole genome shotgun (WGS) entry which is preliminary data.</text>
</comment>
<evidence type="ECO:0000313" key="5">
    <source>
        <dbReference type="Proteomes" id="UP001054945"/>
    </source>
</evidence>
<keyword evidence="2" id="KW-0206">Cytoskeleton</keyword>
<reference evidence="4 5" key="1">
    <citation type="submission" date="2021-06" db="EMBL/GenBank/DDBJ databases">
        <title>Caerostris extrusa draft genome.</title>
        <authorList>
            <person name="Kono N."/>
            <person name="Arakawa K."/>
        </authorList>
    </citation>
    <scope>NUCLEOTIDE SEQUENCE [LARGE SCALE GENOMIC DNA]</scope>
</reference>
<dbReference type="GO" id="GO:0034453">
    <property type="term" value="P:microtubule anchoring"/>
    <property type="evidence" value="ECO:0007669"/>
    <property type="project" value="InterPro"/>
</dbReference>
<evidence type="ECO:0000256" key="1">
    <source>
        <dbReference type="ARBA" id="ARBA00022490"/>
    </source>
</evidence>
<name>A0AAV4RHL5_CAEEX</name>
<dbReference type="InterPro" id="IPR018993">
    <property type="entry name" value="FOP_dimerisation-dom_N"/>
</dbReference>
<organism evidence="4 5">
    <name type="scientific">Caerostris extrusa</name>
    <name type="common">Bark spider</name>
    <name type="synonym">Caerostris bankana</name>
    <dbReference type="NCBI Taxonomy" id="172846"/>
    <lineage>
        <taxon>Eukaryota</taxon>
        <taxon>Metazoa</taxon>
        <taxon>Ecdysozoa</taxon>
        <taxon>Arthropoda</taxon>
        <taxon>Chelicerata</taxon>
        <taxon>Arachnida</taxon>
        <taxon>Araneae</taxon>
        <taxon>Araneomorphae</taxon>
        <taxon>Entelegynae</taxon>
        <taxon>Araneoidea</taxon>
        <taxon>Araneidae</taxon>
        <taxon>Caerostris</taxon>
    </lineage>
</organism>
<dbReference type="PANTHER" id="PTHR15431">
    <property type="entry name" value="FGFR1 ONCOGENE PARTNER/LISH DOMAIN-CONTAINING PROTEIN"/>
    <property type="match status" value="1"/>
</dbReference>
<evidence type="ECO:0000259" key="3">
    <source>
        <dbReference type="Pfam" id="PF09398"/>
    </source>
</evidence>
<keyword evidence="5" id="KW-1185">Reference proteome</keyword>
<evidence type="ECO:0000256" key="2">
    <source>
        <dbReference type="ARBA" id="ARBA00023212"/>
    </source>
</evidence>
<dbReference type="Gene3D" id="1.20.960.40">
    <property type="match status" value="1"/>
</dbReference>
<gene>
    <name evidence="4" type="primary">CEP43</name>
    <name evidence="4" type="ORF">CEXT_113951</name>
</gene>
<dbReference type="EMBL" id="BPLR01007763">
    <property type="protein sequence ID" value="GIY19488.1"/>
    <property type="molecule type" value="Genomic_DNA"/>
</dbReference>